<keyword evidence="5" id="KW-0325">Glycoprotein</keyword>
<dbReference type="KEGG" id="apro:F751_3529"/>
<dbReference type="InterPro" id="IPR003406">
    <property type="entry name" value="Glyco_trans_14"/>
</dbReference>
<keyword evidence="2" id="KW-0328">Glycosyltransferase</keyword>
<gene>
    <name evidence="8" type="ORF">F751_3529</name>
</gene>
<dbReference type="EMBL" id="KL662180">
    <property type="protein sequence ID" value="KFM28699.1"/>
    <property type="molecule type" value="Genomic_DNA"/>
</dbReference>
<dbReference type="RefSeq" id="XP_011401744.1">
    <property type="nucleotide sequence ID" value="XM_011403442.1"/>
</dbReference>
<dbReference type="Pfam" id="PF02485">
    <property type="entry name" value="Branch"/>
    <property type="match status" value="1"/>
</dbReference>
<dbReference type="GeneID" id="23614920"/>
<keyword evidence="9" id="KW-1185">Reference proteome</keyword>
<evidence type="ECO:0000256" key="4">
    <source>
        <dbReference type="ARBA" id="ARBA00023136"/>
    </source>
</evidence>
<dbReference type="OrthoDB" id="191334at2759"/>
<feature type="compositionally biased region" description="Low complexity" evidence="6">
    <location>
        <begin position="9"/>
        <end position="19"/>
    </location>
</feature>
<feature type="transmembrane region" description="Helical" evidence="7">
    <location>
        <begin position="50"/>
        <end position="69"/>
    </location>
</feature>
<dbReference type="eggNOG" id="ENOG502QPPD">
    <property type="taxonomic scope" value="Eukaryota"/>
</dbReference>
<accession>A0A087SSJ5</accession>
<feature type="region of interest" description="Disordered" evidence="6">
    <location>
        <begin position="1"/>
        <end position="41"/>
    </location>
</feature>
<evidence type="ECO:0000313" key="8">
    <source>
        <dbReference type="EMBL" id="KFM28699.1"/>
    </source>
</evidence>
<dbReference type="GO" id="GO:0016757">
    <property type="term" value="F:glycosyltransferase activity"/>
    <property type="evidence" value="ECO:0007669"/>
    <property type="project" value="UniProtKB-KW"/>
</dbReference>
<dbReference type="PANTHER" id="PTHR31042:SF8">
    <property type="entry name" value="CORE-2_I-BRANCHING BETA-1,6-N-ACETYLGLUCOSAMINYLTRANSFERASE FAMILY PROTEIN"/>
    <property type="match status" value="1"/>
</dbReference>
<dbReference type="GO" id="GO:0016020">
    <property type="term" value="C:membrane"/>
    <property type="evidence" value="ECO:0007669"/>
    <property type="project" value="UniProtKB-SubCell"/>
</dbReference>
<evidence type="ECO:0000256" key="7">
    <source>
        <dbReference type="SAM" id="Phobius"/>
    </source>
</evidence>
<keyword evidence="4 7" id="KW-0472">Membrane</keyword>
<comment type="subcellular location">
    <subcellularLocation>
        <location evidence="1">Membrane</location>
        <topology evidence="1">Single-pass type II membrane protein</topology>
    </subcellularLocation>
</comment>
<organism evidence="8 9">
    <name type="scientific">Auxenochlorella protothecoides</name>
    <name type="common">Green microalga</name>
    <name type="synonym">Chlorella protothecoides</name>
    <dbReference type="NCBI Taxonomy" id="3075"/>
    <lineage>
        <taxon>Eukaryota</taxon>
        <taxon>Viridiplantae</taxon>
        <taxon>Chlorophyta</taxon>
        <taxon>core chlorophytes</taxon>
        <taxon>Trebouxiophyceae</taxon>
        <taxon>Chlorellales</taxon>
        <taxon>Chlorellaceae</taxon>
        <taxon>Auxenochlorella</taxon>
    </lineage>
</organism>
<keyword evidence="7" id="KW-1133">Transmembrane helix</keyword>
<evidence type="ECO:0000256" key="5">
    <source>
        <dbReference type="ARBA" id="ARBA00023180"/>
    </source>
</evidence>
<reference evidence="8 9" key="1">
    <citation type="journal article" date="2014" name="BMC Genomics">
        <title>Oil accumulation mechanisms of the oleaginous microalga Chlorella protothecoides revealed through its genome, transcriptomes, and proteomes.</title>
        <authorList>
            <person name="Gao C."/>
            <person name="Wang Y."/>
            <person name="Shen Y."/>
            <person name="Yan D."/>
            <person name="He X."/>
            <person name="Dai J."/>
            <person name="Wu Q."/>
        </authorList>
    </citation>
    <scope>NUCLEOTIDE SEQUENCE [LARGE SCALE GENOMIC DNA]</scope>
    <source>
        <strain evidence="8 9">0710</strain>
    </source>
</reference>
<dbReference type="STRING" id="3075.A0A087SSJ5"/>
<dbReference type="AlphaFoldDB" id="A0A087SSJ5"/>
<evidence type="ECO:0000256" key="2">
    <source>
        <dbReference type="ARBA" id="ARBA00022676"/>
    </source>
</evidence>
<protein>
    <submittedName>
        <fullName evidence="8">Uncharacterized protein</fullName>
    </submittedName>
</protein>
<dbReference type="Proteomes" id="UP000028924">
    <property type="component" value="Unassembled WGS sequence"/>
</dbReference>
<dbReference type="PANTHER" id="PTHR31042">
    <property type="entry name" value="CORE-2/I-BRANCHING BETA-1,6-N-ACETYLGLUCOSAMINYLTRANSFERASE FAMILY PROTEIN-RELATED"/>
    <property type="match status" value="1"/>
</dbReference>
<sequence>MIHSKLKSLGRSGSQLSLRPAGRTPEATSLPLPNPGPSPKPCNRNWKWKGLAAVLVGAVLLGAWCAFTLDTRQLDRAQRLVRQASRRDIEAGAEAGNYTFPGLLSRASDCARSLALPQVALLFLVRGPMPHEVTWTAWLDQLAGLLPAAVAEEGALPACPTDPTPGLHPSLARQHLFTLYVHSRRGASPGYRPGSLFHGTELAPDDRVEAEWGGHSLVTATKALLGRALEEPLNAKFLLVSETTLPMYSPHMVYRQLLSSPKSSLNACNESHWYRAADQRWVPEFESASLKLHHWRKSWQWFALSRVHARLVVADVEVEAQFQQHCRPSWVPEWRTFRVCYSDANWDRRADKYSPHPYEYTRWDIRLGLLAAVRRSSLAQCAHGERENRDCPLLARKFGEGVVAQALALFLRCHPSIGVLNGGDCRDGRGLSHRLASAALPWAAAAAVCSAAALLSGAMALLLQALFLQHLAEHAPHDAPQV</sequence>
<evidence type="ECO:0000256" key="3">
    <source>
        <dbReference type="ARBA" id="ARBA00022679"/>
    </source>
</evidence>
<name>A0A087SSJ5_AUXPR</name>
<dbReference type="InterPro" id="IPR044174">
    <property type="entry name" value="BC10-like"/>
</dbReference>
<keyword evidence="3" id="KW-0808">Transferase</keyword>
<evidence type="ECO:0000313" key="9">
    <source>
        <dbReference type="Proteomes" id="UP000028924"/>
    </source>
</evidence>
<evidence type="ECO:0000256" key="6">
    <source>
        <dbReference type="SAM" id="MobiDB-lite"/>
    </source>
</evidence>
<keyword evidence="7" id="KW-0812">Transmembrane</keyword>
<proteinExistence type="predicted"/>
<evidence type="ECO:0000256" key="1">
    <source>
        <dbReference type="ARBA" id="ARBA00004606"/>
    </source>
</evidence>